<dbReference type="RefSeq" id="WP_213529297.1">
    <property type="nucleotide sequence ID" value="NZ_BOVJ01000105.1"/>
</dbReference>
<dbReference type="PROSITE" id="PS51347">
    <property type="entry name" value="PHOSPHOTRIESTERASE_2"/>
    <property type="match status" value="1"/>
</dbReference>
<proteinExistence type="inferred from homology"/>
<dbReference type="Pfam" id="PF02126">
    <property type="entry name" value="PTE"/>
    <property type="match status" value="1"/>
</dbReference>
<dbReference type="PANTHER" id="PTHR10819">
    <property type="entry name" value="PHOSPHOTRIESTERASE-RELATED"/>
    <property type="match status" value="1"/>
</dbReference>
<keyword evidence="5" id="KW-1185">Reference proteome</keyword>
<organism evidence="4 5">
    <name type="scientific">Paenibacillus cisolokensis</name>
    <dbReference type="NCBI Taxonomy" id="1658519"/>
    <lineage>
        <taxon>Bacteria</taxon>
        <taxon>Bacillati</taxon>
        <taxon>Bacillota</taxon>
        <taxon>Bacilli</taxon>
        <taxon>Bacillales</taxon>
        <taxon>Paenibacillaceae</taxon>
        <taxon>Paenibacillus</taxon>
    </lineage>
</organism>
<feature type="modified residue" description="N6-carboxylysine" evidence="3">
    <location>
        <position position="147"/>
    </location>
</feature>
<keyword evidence="1" id="KW-0479">Metal-binding</keyword>
<dbReference type="InterPro" id="IPR001559">
    <property type="entry name" value="Phosphotriesterase"/>
</dbReference>
<name>A0ABQ4N920_9BACL</name>
<dbReference type="SUPFAM" id="SSF51556">
    <property type="entry name" value="Metallo-dependent hydrolases"/>
    <property type="match status" value="1"/>
</dbReference>
<dbReference type="PIRSF" id="PIRSF016839">
    <property type="entry name" value="PhP"/>
    <property type="match status" value="1"/>
</dbReference>
<comment type="similarity">
    <text evidence="3">Belongs to the metallo-dependent hydrolases superfamily. Phosphotriesterase family.</text>
</comment>
<evidence type="ECO:0000256" key="1">
    <source>
        <dbReference type="ARBA" id="ARBA00022723"/>
    </source>
</evidence>
<sequence>MGKVRTVLGDVDSADLGMVYAHEHLIISGGLGVMKKSDLLLDSVEAACMEVEDVKQYNVKTFVDMMPLDCGRHPERLVEISKRTNTHIIATTGFHKPMYYDDIHWIYSYTEDQIRELLVAEITEGMDRHSYNGPIVERISARAGLLKGASDYNRISAVSCKLFAAAAGAQLLTGVPISTHTEEGTMGLEQIRLLTDLGVDPASIIICHTDRNPDPEYHIAMLQSGVYLEYDNASRIKYWPDSMIVDLILKVVEAGYEDQILLGTDFALRSYWKSYGGGPGMAHLAASFIPRLKRNGLSDETIAKFMVHNPARAFQIKEQRGG</sequence>
<dbReference type="InterPro" id="IPR032466">
    <property type="entry name" value="Metal_Hydrolase"/>
</dbReference>
<protein>
    <submittedName>
        <fullName evidence="4">Phosphotriesterase-related protein</fullName>
    </submittedName>
</protein>
<keyword evidence="2" id="KW-0378">Hydrolase</keyword>
<dbReference type="EMBL" id="BOVJ01000105">
    <property type="protein sequence ID" value="GIQ64740.1"/>
    <property type="molecule type" value="Genomic_DNA"/>
</dbReference>
<evidence type="ECO:0000313" key="4">
    <source>
        <dbReference type="EMBL" id="GIQ64740.1"/>
    </source>
</evidence>
<accession>A0ABQ4N920</accession>
<reference evidence="4 5" key="1">
    <citation type="submission" date="2021-04" db="EMBL/GenBank/DDBJ databases">
        <title>Draft genome sequence of Paenibacillus cisolokensis, LC2-13A.</title>
        <authorList>
            <person name="Uke A."/>
            <person name="Chhe C."/>
            <person name="Baramee S."/>
            <person name="Kosugi A."/>
        </authorList>
    </citation>
    <scope>NUCLEOTIDE SEQUENCE [LARGE SCALE GENOMIC DNA]</scope>
    <source>
        <strain evidence="4 5">LC2-13A</strain>
    </source>
</reference>
<dbReference type="Proteomes" id="UP000680304">
    <property type="component" value="Unassembled WGS sequence"/>
</dbReference>
<evidence type="ECO:0000313" key="5">
    <source>
        <dbReference type="Proteomes" id="UP000680304"/>
    </source>
</evidence>
<dbReference type="PANTHER" id="PTHR10819:SF3">
    <property type="entry name" value="PHOSPHOTRIESTERASE-RELATED PROTEIN"/>
    <property type="match status" value="1"/>
</dbReference>
<evidence type="ECO:0000256" key="3">
    <source>
        <dbReference type="PROSITE-ProRule" id="PRU00679"/>
    </source>
</evidence>
<evidence type="ECO:0000256" key="2">
    <source>
        <dbReference type="ARBA" id="ARBA00022801"/>
    </source>
</evidence>
<comment type="caution">
    <text evidence="4">The sequence shown here is derived from an EMBL/GenBank/DDBJ whole genome shotgun (WGS) entry which is preliminary data.</text>
</comment>
<dbReference type="Gene3D" id="3.20.20.140">
    <property type="entry name" value="Metal-dependent hydrolases"/>
    <property type="match status" value="1"/>
</dbReference>
<gene>
    <name evidence="4" type="ORF">PACILC2_33080</name>
</gene>